<protein>
    <recommendedName>
        <fullName evidence="3">Mariner transposase</fullName>
    </recommendedName>
</protein>
<evidence type="ECO:0000313" key="2">
    <source>
        <dbReference type="Proteomes" id="UP001231518"/>
    </source>
</evidence>
<dbReference type="InterPro" id="IPR001888">
    <property type="entry name" value="Transposase_1"/>
</dbReference>
<gene>
    <name evidence="1" type="ORF">PYW07_013312</name>
</gene>
<dbReference type="AlphaFoldDB" id="A0AAD8DJW3"/>
<organism evidence="1 2">
    <name type="scientific">Mythimna separata</name>
    <name type="common">Oriental armyworm</name>
    <name type="synonym">Pseudaletia separata</name>
    <dbReference type="NCBI Taxonomy" id="271217"/>
    <lineage>
        <taxon>Eukaryota</taxon>
        <taxon>Metazoa</taxon>
        <taxon>Ecdysozoa</taxon>
        <taxon>Arthropoda</taxon>
        <taxon>Hexapoda</taxon>
        <taxon>Insecta</taxon>
        <taxon>Pterygota</taxon>
        <taxon>Neoptera</taxon>
        <taxon>Endopterygota</taxon>
        <taxon>Lepidoptera</taxon>
        <taxon>Glossata</taxon>
        <taxon>Ditrysia</taxon>
        <taxon>Noctuoidea</taxon>
        <taxon>Noctuidae</taxon>
        <taxon>Noctuinae</taxon>
        <taxon>Hadenini</taxon>
        <taxon>Mythimna</taxon>
    </lineage>
</organism>
<dbReference type="PANTHER" id="PTHR46060:SF1">
    <property type="entry name" value="MARINER MOS1 TRANSPOSASE-LIKE PROTEIN"/>
    <property type="match status" value="1"/>
</dbReference>
<reference evidence="1" key="1">
    <citation type="submission" date="2023-03" db="EMBL/GenBank/DDBJ databases">
        <title>Chromosome-level genomes of two armyworms, Mythimna separata and Mythimna loreyi, provide insights into the biosynthesis and reception of sex pheromones.</title>
        <authorList>
            <person name="Zhao H."/>
        </authorList>
    </citation>
    <scope>NUCLEOTIDE SEQUENCE</scope>
    <source>
        <strain evidence="1">BeijingLab</strain>
        <tissue evidence="1">Pupa</tissue>
    </source>
</reference>
<accession>A0AAD8DJW3</accession>
<dbReference type="Gene3D" id="3.30.420.10">
    <property type="entry name" value="Ribonuclease H-like superfamily/Ribonuclease H"/>
    <property type="match status" value="1"/>
</dbReference>
<dbReference type="PANTHER" id="PTHR46060">
    <property type="entry name" value="MARINER MOS1 TRANSPOSASE-LIKE PROTEIN"/>
    <property type="match status" value="1"/>
</dbReference>
<name>A0AAD8DJW3_MYTSE</name>
<sequence length="153" mass="18287">MKHVAARLVQKLNRMKVAEDMLERVSSDPTFMKRIVTGDETWVYEFDMQTSPQASEWRLPTEPKPKKTRQSRSKVKVMLTVFFDYRGVVHSEFLPEGLTVNKEYYLSVMRRLREQIRRKRPDLWKENSCILHHDNAPSHKAIIVNEFLNKHRF</sequence>
<comment type="caution">
    <text evidence="1">The sequence shown here is derived from an EMBL/GenBank/DDBJ whole genome shotgun (WGS) entry which is preliminary data.</text>
</comment>
<evidence type="ECO:0008006" key="3">
    <source>
        <dbReference type="Google" id="ProtNLM"/>
    </source>
</evidence>
<proteinExistence type="predicted"/>
<dbReference type="Pfam" id="PF01359">
    <property type="entry name" value="Transposase_1"/>
    <property type="match status" value="1"/>
</dbReference>
<dbReference type="InterPro" id="IPR052709">
    <property type="entry name" value="Transposase-MT_Hybrid"/>
</dbReference>
<dbReference type="GO" id="GO:0003676">
    <property type="term" value="F:nucleic acid binding"/>
    <property type="evidence" value="ECO:0007669"/>
    <property type="project" value="InterPro"/>
</dbReference>
<keyword evidence="2" id="KW-1185">Reference proteome</keyword>
<dbReference type="EMBL" id="JARGEI010000032">
    <property type="protein sequence ID" value="KAJ8704018.1"/>
    <property type="molecule type" value="Genomic_DNA"/>
</dbReference>
<dbReference type="Proteomes" id="UP001231518">
    <property type="component" value="Chromosome 31"/>
</dbReference>
<dbReference type="InterPro" id="IPR036397">
    <property type="entry name" value="RNaseH_sf"/>
</dbReference>
<evidence type="ECO:0000313" key="1">
    <source>
        <dbReference type="EMBL" id="KAJ8704018.1"/>
    </source>
</evidence>